<accession>A0A4T2C814</accession>
<feature type="domain" description="Putative zinc-finger" evidence="8">
    <location>
        <begin position="13"/>
        <end position="37"/>
    </location>
</feature>
<keyword evidence="4" id="KW-0805">Transcription regulation</keyword>
<keyword evidence="6" id="KW-0804">Transcription</keyword>
<comment type="subcellular location">
    <subcellularLocation>
        <location evidence="1">Membrane</location>
        <topology evidence="1">Single-pass membrane protein</topology>
    </subcellularLocation>
</comment>
<dbReference type="GO" id="GO:0016989">
    <property type="term" value="F:sigma factor antagonist activity"/>
    <property type="evidence" value="ECO:0007669"/>
    <property type="project" value="TreeGrafter"/>
</dbReference>
<gene>
    <name evidence="9" type="ORF">D4765_02100</name>
</gene>
<dbReference type="RefSeq" id="WP_136640575.1">
    <property type="nucleotide sequence ID" value="NZ_QYRT01000003.1"/>
</dbReference>
<dbReference type="InterPro" id="IPR041916">
    <property type="entry name" value="Anti_sigma_zinc_sf"/>
</dbReference>
<evidence type="ECO:0000259" key="8">
    <source>
        <dbReference type="Pfam" id="PF13490"/>
    </source>
</evidence>
<dbReference type="Proteomes" id="UP000306192">
    <property type="component" value="Unassembled WGS sequence"/>
</dbReference>
<name>A0A4T2C814_9MICO</name>
<evidence type="ECO:0000256" key="7">
    <source>
        <dbReference type="SAM" id="Phobius"/>
    </source>
</evidence>
<evidence type="ECO:0000256" key="5">
    <source>
        <dbReference type="ARBA" id="ARBA00023136"/>
    </source>
</evidence>
<evidence type="ECO:0000313" key="9">
    <source>
        <dbReference type="EMBL" id="TIH40367.1"/>
    </source>
</evidence>
<keyword evidence="3 7" id="KW-1133">Transmembrane helix</keyword>
<dbReference type="OrthoDB" id="5242431at2"/>
<dbReference type="InterPro" id="IPR051474">
    <property type="entry name" value="Anti-sigma-K/W_factor"/>
</dbReference>
<dbReference type="Gene3D" id="1.10.10.1320">
    <property type="entry name" value="Anti-sigma factor, zinc-finger domain"/>
    <property type="match status" value="1"/>
</dbReference>
<evidence type="ECO:0000256" key="6">
    <source>
        <dbReference type="ARBA" id="ARBA00023163"/>
    </source>
</evidence>
<keyword evidence="5 7" id="KW-0472">Membrane</keyword>
<evidence type="ECO:0000256" key="1">
    <source>
        <dbReference type="ARBA" id="ARBA00004167"/>
    </source>
</evidence>
<reference evidence="9 10" key="1">
    <citation type="journal article" date="2019" name="Microorganisms">
        <title>Systematic Affiliation and Genome Analysis of Subtercola vilae DB165(T) with Particular Emphasis on Cold Adaptation of an Isolate from a High-Altitude Cold Volcano Lake.</title>
        <authorList>
            <person name="Villalobos A.S."/>
            <person name="Wiese J."/>
            <person name="Imhoff J.F."/>
            <person name="Dorador C."/>
            <person name="Keller A."/>
            <person name="Hentschel U."/>
        </authorList>
    </citation>
    <scope>NUCLEOTIDE SEQUENCE [LARGE SCALE GENOMIC DNA]</scope>
    <source>
        <strain evidence="9 10">DB165</strain>
    </source>
</reference>
<proteinExistence type="predicted"/>
<comment type="caution">
    <text evidence="9">The sequence shown here is derived from an EMBL/GenBank/DDBJ whole genome shotgun (WGS) entry which is preliminary data.</text>
</comment>
<evidence type="ECO:0000256" key="2">
    <source>
        <dbReference type="ARBA" id="ARBA00022692"/>
    </source>
</evidence>
<dbReference type="PANTHER" id="PTHR37461">
    <property type="entry name" value="ANTI-SIGMA-K FACTOR RSKA"/>
    <property type="match status" value="1"/>
</dbReference>
<dbReference type="PANTHER" id="PTHR37461:SF1">
    <property type="entry name" value="ANTI-SIGMA-K FACTOR RSKA"/>
    <property type="match status" value="1"/>
</dbReference>
<keyword evidence="2 7" id="KW-0812">Transmembrane</keyword>
<organism evidence="9 10">
    <name type="scientific">Subtercola vilae</name>
    <dbReference type="NCBI Taxonomy" id="2056433"/>
    <lineage>
        <taxon>Bacteria</taxon>
        <taxon>Bacillati</taxon>
        <taxon>Actinomycetota</taxon>
        <taxon>Actinomycetes</taxon>
        <taxon>Micrococcales</taxon>
        <taxon>Microbacteriaceae</taxon>
        <taxon>Subtercola</taxon>
    </lineage>
</organism>
<dbReference type="EMBL" id="QYRT01000003">
    <property type="protein sequence ID" value="TIH40367.1"/>
    <property type="molecule type" value="Genomic_DNA"/>
</dbReference>
<dbReference type="InterPro" id="IPR027383">
    <property type="entry name" value="Znf_put"/>
</dbReference>
<evidence type="ECO:0000256" key="4">
    <source>
        <dbReference type="ARBA" id="ARBA00023015"/>
    </source>
</evidence>
<evidence type="ECO:0000313" key="10">
    <source>
        <dbReference type="Proteomes" id="UP000306192"/>
    </source>
</evidence>
<dbReference type="GO" id="GO:0016020">
    <property type="term" value="C:membrane"/>
    <property type="evidence" value="ECO:0007669"/>
    <property type="project" value="UniProtKB-SubCell"/>
</dbReference>
<protein>
    <submittedName>
        <fullName evidence="9">Zf-HC2 domain-containing protein</fullName>
    </submittedName>
</protein>
<keyword evidence="10" id="KW-1185">Reference proteome</keyword>
<evidence type="ECO:0000256" key="3">
    <source>
        <dbReference type="ARBA" id="ARBA00022989"/>
    </source>
</evidence>
<dbReference type="Pfam" id="PF13490">
    <property type="entry name" value="zf-HC2"/>
    <property type="match status" value="1"/>
</dbReference>
<dbReference type="AlphaFoldDB" id="A0A4T2C814"/>
<feature type="transmembrane region" description="Helical" evidence="7">
    <location>
        <begin position="94"/>
        <end position="118"/>
    </location>
</feature>
<dbReference type="GO" id="GO:0006417">
    <property type="term" value="P:regulation of translation"/>
    <property type="evidence" value="ECO:0007669"/>
    <property type="project" value="TreeGrafter"/>
</dbReference>
<sequence length="244" mass="25256">MTPDDRFAEWDAAYVLGALAPAERHEYEQHLAECPACKAALAELAGVPGLLATLSAAEGAALLEAPPAGLEDDRLTVLPTLLARARRHRTRTRVVASAAALVAVAAAVSLTLVISLAVSPQSRVQAAPTSSPTPGGDPANSVVFDQEIPSPLTAVATFADEPWGTLIEWKCTYGGGSQPEQAYSRGYAMVITDRAGLSTQVATWSSGPGTVALPTATTSIRRADIASATIIATDSGQVLLRAEQ</sequence>